<dbReference type="PANTHER" id="PTHR43085:SF54">
    <property type="entry name" value="PUTATIVE-RELATED"/>
    <property type="match status" value="1"/>
</dbReference>
<gene>
    <name evidence="5" type="ORF">CSCA_1630</name>
</gene>
<dbReference type="InterPro" id="IPR002173">
    <property type="entry name" value="Carboh/pur_kinase_PfkB_CS"/>
</dbReference>
<dbReference type="RefSeq" id="WP_029159289.1">
    <property type="nucleotide sequence ID" value="NZ_CP009933.1"/>
</dbReference>
<dbReference type="GO" id="GO:0016301">
    <property type="term" value="F:kinase activity"/>
    <property type="evidence" value="ECO:0007669"/>
    <property type="project" value="UniProtKB-KW"/>
</dbReference>
<comment type="similarity">
    <text evidence="1">Belongs to the carbohydrate kinase PfkB family.</text>
</comment>
<dbReference type="HOGENOM" id="CLU_027634_6_1_9"/>
<name>A0A0E3JYC8_CLOSL</name>
<dbReference type="Gene3D" id="3.40.1190.20">
    <property type="match status" value="1"/>
</dbReference>
<dbReference type="EMBL" id="CP009933">
    <property type="protein sequence ID" value="AKA68755.1"/>
    <property type="molecule type" value="Genomic_DNA"/>
</dbReference>
<dbReference type="KEGG" id="csq:CSCA_1630"/>
<dbReference type="PROSITE" id="PS00583">
    <property type="entry name" value="PFKB_KINASES_1"/>
    <property type="match status" value="1"/>
</dbReference>
<proteinExistence type="inferred from homology"/>
<evidence type="ECO:0000313" key="5">
    <source>
        <dbReference type="EMBL" id="AKA68755.1"/>
    </source>
</evidence>
<dbReference type="Pfam" id="PF00294">
    <property type="entry name" value="PfkB"/>
    <property type="match status" value="1"/>
</dbReference>
<dbReference type="STRING" id="1548.CSCA_1630"/>
<sequence length="318" mass="34392">MNNNILCVGELLIDFICSDVNSTLSEGSNFVKKAGGAPANVTAAIAKLGGKALFAGKVGKDAFGLFLKNTLDQAGVDTSMLIMDNNSNTTLAFVSLKSNGERDFIFNRGADGLLKYEELEEEKIKTSKIIHFGSATALLGGESKKTYLKVMDIAEKQNIFISFDPNYRIDLWKGRTEEFIETSKLCMKYADLVKVSDEEIKIISGEDDLNKGLEMLHKLGAKIVAVTLGKEGTLISNGKKSAIISSIKIKAIDSTGAGDAFVGAFLYKIAELEDPKSLIEKFEKIEEITAFANKVGAVVCTKLGAIASLPRLIEIEEL</sequence>
<evidence type="ECO:0000313" key="6">
    <source>
        <dbReference type="Proteomes" id="UP000033115"/>
    </source>
</evidence>
<dbReference type="SUPFAM" id="SSF53613">
    <property type="entry name" value="Ribokinase-like"/>
    <property type="match status" value="1"/>
</dbReference>
<dbReference type="InterPro" id="IPR011611">
    <property type="entry name" value="PfkB_dom"/>
</dbReference>
<dbReference type="AlphaFoldDB" id="A0A0E3JYC8"/>
<protein>
    <submittedName>
        <fullName evidence="5">Kinase, PfkB family</fullName>
    </submittedName>
</protein>
<dbReference type="InterPro" id="IPR029056">
    <property type="entry name" value="Ribokinase-like"/>
</dbReference>
<keyword evidence="3 5" id="KW-0418">Kinase</keyword>
<dbReference type="PROSITE" id="PS00584">
    <property type="entry name" value="PFKB_KINASES_2"/>
    <property type="match status" value="1"/>
</dbReference>
<evidence type="ECO:0000256" key="2">
    <source>
        <dbReference type="ARBA" id="ARBA00022679"/>
    </source>
</evidence>
<dbReference type="CDD" id="cd01167">
    <property type="entry name" value="bac_FRK"/>
    <property type="match status" value="1"/>
</dbReference>
<organism evidence="5 6">
    <name type="scientific">Clostridium scatologenes</name>
    <dbReference type="NCBI Taxonomy" id="1548"/>
    <lineage>
        <taxon>Bacteria</taxon>
        <taxon>Bacillati</taxon>
        <taxon>Bacillota</taxon>
        <taxon>Clostridia</taxon>
        <taxon>Eubacteriales</taxon>
        <taxon>Clostridiaceae</taxon>
        <taxon>Clostridium</taxon>
    </lineage>
</organism>
<feature type="domain" description="Carbohydrate kinase PfkB" evidence="4">
    <location>
        <begin position="3"/>
        <end position="310"/>
    </location>
</feature>
<dbReference type="PANTHER" id="PTHR43085">
    <property type="entry name" value="HEXOKINASE FAMILY MEMBER"/>
    <property type="match status" value="1"/>
</dbReference>
<dbReference type="Proteomes" id="UP000033115">
    <property type="component" value="Chromosome"/>
</dbReference>
<reference evidence="5 6" key="1">
    <citation type="journal article" date="2015" name="J. Biotechnol.">
        <title>Complete genome sequence of a malodorant-producing acetogen, Clostridium scatologenes ATCC 25775(T).</title>
        <authorList>
            <person name="Zhu Z."/>
            <person name="Guo T."/>
            <person name="Zheng H."/>
            <person name="Song T."/>
            <person name="Ouyang P."/>
            <person name="Xie J."/>
        </authorList>
    </citation>
    <scope>NUCLEOTIDE SEQUENCE [LARGE SCALE GENOMIC DNA]</scope>
    <source>
        <strain evidence="5 6">ATCC 25775</strain>
    </source>
</reference>
<keyword evidence="6" id="KW-1185">Reference proteome</keyword>
<evidence type="ECO:0000256" key="3">
    <source>
        <dbReference type="ARBA" id="ARBA00022777"/>
    </source>
</evidence>
<accession>A0A0E3JYC8</accession>
<dbReference type="InterPro" id="IPR050306">
    <property type="entry name" value="PfkB_Carbo_kinase"/>
</dbReference>
<keyword evidence="2" id="KW-0808">Transferase</keyword>
<evidence type="ECO:0000259" key="4">
    <source>
        <dbReference type="Pfam" id="PF00294"/>
    </source>
</evidence>
<evidence type="ECO:0000256" key="1">
    <source>
        <dbReference type="ARBA" id="ARBA00010688"/>
    </source>
</evidence>